<feature type="compositionally biased region" description="Polar residues" evidence="1">
    <location>
        <begin position="12"/>
        <end position="37"/>
    </location>
</feature>
<dbReference type="AlphaFoldDB" id="A0A0L6U9X3"/>
<feature type="region of interest" description="Disordered" evidence="1">
    <location>
        <begin position="1"/>
        <end position="65"/>
    </location>
</feature>
<sequence>MGSRSVAKPLFTRSSVSNQQTKELLNLTSINTRNETTSDAEDEDITSTCDALPNLPPLGSTSNEQILFPARKEGREKKHKMNPEEFYMQSELREMGLDFNEIKKLVDKEFPPIQNHMAGCNLEDSKTNDNSS</sequence>
<accession>A0A0L6U9X3</accession>
<dbReference type="EMBL" id="LAVV01014042">
    <property type="protein sequence ID" value="KNZ45107.1"/>
    <property type="molecule type" value="Genomic_DNA"/>
</dbReference>
<dbReference type="VEuPathDB" id="FungiDB:VP01_8494g1"/>
<evidence type="ECO:0000313" key="2">
    <source>
        <dbReference type="EMBL" id="KNZ45107.1"/>
    </source>
</evidence>
<proteinExistence type="predicted"/>
<evidence type="ECO:0000256" key="1">
    <source>
        <dbReference type="SAM" id="MobiDB-lite"/>
    </source>
</evidence>
<organism evidence="2 3">
    <name type="scientific">Puccinia sorghi</name>
    <dbReference type="NCBI Taxonomy" id="27349"/>
    <lineage>
        <taxon>Eukaryota</taxon>
        <taxon>Fungi</taxon>
        <taxon>Dikarya</taxon>
        <taxon>Basidiomycota</taxon>
        <taxon>Pucciniomycotina</taxon>
        <taxon>Pucciniomycetes</taxon>
        <taxon>Pucciniales</taxon>
        <taxon>Pucciniaceae</taxon>
        <taxon>Puccinia</taxon>
    </lineage>
</organism>
<dbReference type="OrthoDB" id="10580199at2759"/>
<name>A0A0L6U9X3_9BASI</name>
<protein>
    <submittedName>
        <fullName evidence="2">Uncharacterized protein</fullName>
    </submittedName>
</protein>
<keyword evidence="3" id="KW-1185">Reference proteome</keyword>
<dbReference type="Proteomes" id="UP000037035">
    <property type="component" value="Unassembled WGS sequence"/>
</dbReference>
<evidence type="ECO:0000313" key="3">
    <source>
        <dbReference type="Proteomes" id="UP000037035"/>
    </source>
</evidence>
<comment type="caution">
    <text evidence="2">The sequence shown here is derived from an EMBL/GenBank/DDBJ whole genome shotgun (WGS) entry which is preliminary data.</text>
</comment>
<reference evidence="2 3" key="1">
    <citation type="submission" date="2015-08" db="EMBL/GenBank/DDBJ databases">
        <title>Next Generation Sequencing and Analysis of the Genome of Puccinia sorghi L Schw, the Causal Agent of Maize Common Rust.</title>
        <authorList>
            <person name="Rochi L."/>
            <person name="Burguener G."/>
            <person name="Darino M."/>
            <person name="Turjanski A."/>
            <person name="Kreff E."/>
            <person name="Dieguez M.J."/>
            <person name="Sacco F."/>
        </authorList>
    </citation>
    <scope>NUCLEOTIDE SEQUENCE [LARGE SCALE GENOMIC DNA]</scope>
    <source>
        <strain evidence="2 3">RO10H11247</strain>
    </source>
</reference>
<gene>
    <name evidence="2" type="ORF">VP01_8494g1</name>
</gene>